<dbReference type="EC" id="3.1.3.-" evidence="1"/>
<dbReference type="NCBIfam" id="TIGR01484">
    <property type="entry name" value="HAD-SF-IIB"/>
    <property type="match status" value="1"/>
</dbReference>
<name>A0ABT7URJ2_9FIRM</name>
<reference evidence="1 2" key="2">
    <citation type="submission" date="2023-06" db="EMBL/GenBank/DDBJ databases">
        <title>Identification and characterization of horizontal gene transfer across gut microbiota members of farm animals based on homology search.</title>
        <authorList>
            <person name="Schwarzerova J."/>
            <person name="Nykrynova M."/>
            <person name="Jureckova K."/>
            <person name="Cejkova D."/>
            <person name="Rychlik I."/>
        </authorList>
    </citation>
    <scope>NUCLEOTIDE SEQUENCE [LARGE SCALE GENOMIC DNA]</scope>
    <source>
        <strain evidence="1 2">ET340</strain>
    </source>
</reference>
<dbReference type="Proteomes" id="UP001529380">
    <property type="component" value="Unassembled WGS sequence"/>
</dbReference>
<dbReference type="InterPro" id="IPR000150">
    <property type="entry name" value="Cof"/>
</dbReference>
<keyword evidence="1" id="KW-0378">Hydrolase</keyword>
<dbReference type="EMBL" id="JAUDCL010000015">
    <property type="protein sequence ID" value="MDM8201506.1"/>
    <property type="molecule type" value="Genomic_DNA"/>
</dbReference>
<accession>A0ABT7URJ2</accession>
<reference evidence="1 2" key="3">
    <citation type="submission" date="2023-06" db="EMBL/GenBank/DDBJ databases">
        <authorList>
            <person name="Zeman M."/>
            <person name="Kubasova T."/>
            <person name="Jahodarova E."/>
            <person name="Nykrynova M."/>
            <person name="Rychlik I."/>
        </authorList>
    </citation>
    <scope>NUCLEOTIDE SEQUENCE [LARGE SCALE GENOMIC DNA]</scope>
    <source>
        <strain evidence="1 2">ET340</strain>
    </source>
</reference>
<proteinExistence type="predicted"/>
<dbReference type="InterPro" id="IPR023214">
    <property type="entry name" value="HAD_sf"/>
</dbReference>
<dbReference type="InterPro" id="IPR036412">
    <property type="entry name" value="HAD-like_sf"/>
</dbReference>
<organism evidence="1 2">
    <name type="scientific">Allofournierella massiliensis</name>
    <dbReference type="NCBI Taxonomy" id="1650663"/>
    <lineage>
        <taxon>Bacteria</taxon>
        <taxon>Bacillati</taxon>
        <taxon>Bacillota</taxon>
        <taxon>Clostridia</taxon>
        <taxon>Eubacteriales</taxon>
        <taxon>Oscillospiraceae</taxon>
        <taxon>Allofournierella</taxon>
    </lineage>
</organism>
<dbReference type="SFLD" id="SFLDG01144">
    <property type="entry name" value="C2.B.4:_PGP_Like"/>
    <property type="match status" value="1"/>
</dbReference>
<dbReference type="PANTHER" id="PTHR10000">
    <property type="entry name" value="PHOSPHOSERINE PHOSPHATASE"/>
    <property type="match status" value="1"/>
</dbReference>
<sequence>MNDTIKVLALDLDGTLTNTKKEISPRTLEALQRAAAAGVRIVLASGRPTVGIWPLARQLQLEKLGGYILSYNGGCILDCATGKVVAQEAFPLDLIKPVCDEARAAGAVALSYNDEGVVSEHPDDEYVQIECTINRIPASRVEDLGSYINYDVNKLLVTAEPDRMVHVEERMQQKFAGKLSIYKSMPFFLEIMPLGVEKAQSLRALLTILGLTEENLMACGDGWNDISMIRLAGVGIAMGNAVPQVKQEATWVTADNDHDGVGLAVEKFIFEEEVELPPEEEFPF</sequence>
<dbReference type="NCBIfam" id="TIGR00099">
    <property type="entry name" value="Cof-subfamily"/>
    <property type="match status" value="1"/>
</dbReference>
<reference evidence="2" key="1">
    <citation type="submission" date="2023-06" db="EMBL/GenBank/DDBJ databases">
        <title>Identification and characterization of horizontal gene transfer across gut microbiota members of farm animals based on homology search.</title>
        <authorList>
            <person name="Zeman M."/>
            <person name="Kubasova T."/>
            <person name="Jahodarova E."/>
            <person name="Nykrynova M."/>
            <person name="Rychlik I."/>
        </authorList>
    </citation>
    <scope>NUCLEOTIDE SEQUENCE [LARGE SCALE GENOMIC DNA]</scope>
    <source>
        <strain evidence="2">ET340</strain>
    </source>
</reference>
<dbReference type="PROSITE" id="PS01229">
    <property type="entry name" value="COF_2"/>
    <property type="match status" value="1"/>
</dbReference>
<keyword evidence="2" id="KW-1185">Reference proteome</keyword>
<evidence type="ECO:0000313" key="2">
    <source>
        <dbReference type="Proteomes" id="UP001529380"/>
    </source>
</evidence>
<dbReference type="Pfam" id="PF08282">
    <property type="entry name" value="Hydrolase_3"/>
    <property type="match status" value="1"/>
</dbReference>
<gene>
    <name evidence="1" type="ORF">QUW08_09400</name>
</gene>
<dbReference type="RefSeq" id="WP_289600027.1">
    <property type="nucleotide sequence ID" value="NZ_JAUDCL010000015.1"/>
</dbReference>
<dbReference type="SFLD" id="SFLDS00003">
    <property type="entry name" value="Haloacid_Dehalogenase"/>
    <property type="match status" value="1"/>
</dbReference>
<dbReference type="PANTHER" id="PTHR10000:SF8">
    <property type="entry name" value="HAD SUPERFAMILY HYDROLASE-LIKE, TYPE 3"/>
    <property type="match status" value="1"/>
</dbReference>
<dbReference type="Gene3D" id="3.40.50.1000">
    <property type="entry name" value="HAD superfamily/HAD-like"/>
    <property type="match status" value="1"/>
</dbReference>
<dbReference type="GO" id="GO:0016787">
    <property type="term" value="F:hydrolase activity"/>
    <property type="evidence" value="ECO:0007669"/>
    <property type="project" value="UniProtKB-KW"/>
</dbReference>
<dbReference type="SFLD" id="SFLDG01140">
    <property type="entry name" value="C2.B:_Phosphomannomutase_and_P"/>
    <property type="match status" value="1"/>
</dbReference>
<dbReference type="CDD" id="cd07516">
    <property type="entry name" value="HAD_Pase"/>
    <property type="match status" value="1"/>
</dbReference>
<evidence type="ECO:0000313" key="1">
    <source>
        <dbReference type="EMBL" id="MDM8201506.1"/>
    </source>
</evidence>
<dbReference type="InterPro" id="IPR006379">
    <property type="entry name" value="HAD-SF_hydro_IIB"/>
</dbReference>
<comment type="caution">
    <text evidence="1">The sequence shown here is derived from an EMBL/GenBank/DDBJ whole genome shotgun (WGS) entry which is preliminary data.</text>
</comment>
<dbReference type="SUPFAM" id="SSF56784">
    <property type="entry name" value="HAD-like"/>
    <property type="match status" value="1"/>
</dbReference>
<dbReference type="Gene3D" id="3.30.1240.10">
    <property type="match status" value="1"/>
</dbReference>
<protein>
    <submittedName>
        <fullName evidence="1">Cof-type HAD-IIB family hydrolase</fullName>
        <ecNumber evidence="1">3.1.3.-</ecNumber>
    </submittedName>
</protein>